<gene>
    <name evidence="1" type="ORF">SAMN05443245_1661</name>
</gene>
<evidence type="ECO:0000313" key="1">
    <source>
        <dbReference type="EMBL" id="SDQ51294.1"/>
    </source>
</evidence>
<dbReference type="Proteomes" id="UP000183487">
    <property type="component" value="Unassembled WGS sequence"/>
</dbReference>
<name>A0A1H1BGY7_9BURK</name>
<organism evidence="1 2">
    <name type="scientific">Paraburkholderia fungorum</name>
    <dbReference type="NCBI Taxonomy" id="134537"/>
    <lineage>
        <taxon>Bacteria</taxon>
        <taxon>Pseudomonadati</taxon>
        <taxon>Pseudomonadota</taxon>
        <taxon>Betaproteobacteria</taxon>
        <taxon>Burkholderiales</taxon>
        <taxon>Burkholderiaceae</taxon>
        <taxon>Paraburkholderia</taxon>
    </lineage>
</organism>
<evidence type="ECO:0000313" key="2">
    <source>
        <dbReference type="Proteomes" id="UP000183487"/>
    </source>
</evidence>
<proteinExistence type="predicted"/>
<reference evidence="2" key="1">
    <citation type="submission" date="2016-10" db="EMBL/GenBank/DDBJ databases">
        <authorList>
            <person name="Varghese N."/>
            <person name="Submissions S."/>
        </authorList>
    </citation>
    <scope>NUCLEOTIDE SEQUENCE [LARGE SCALE GENOMIC DNA]</scope>
    <source>
        <strain evidence="2">GAS106B</strain>
    </source>
</reference>
<dbReference type="AlphaFoldDB" id="A0A1H1BGY7"/>
<dbReference type="EMBL" id="FNKP01000001">
    <property type="protein sequence ID" value="SDQ51294.1"/>
    <property type="molecule type" value="Genomic_DNA"/>
</dbReference>
<accession>A0A1H1BGY7</accession>
<keyword evidence="2" id="KW-1185">Reference proteome</keyword>
<protein>
    <submittedName>
        <fullName evidence="1">Uncharacterized protein</fullName>
    </submittedName>
</protein>
<sequence length="88" mass="9776">MQTDDVENALQYARCEVLEYANDVLMSATPGANNVLQTQATRLNECRRKARDDVSKKVSRQARSCKQMQTRVHAGGVHACIVLREIGG</sequence>